<evidence type="ECO:0000313" key="2">
    <source>
        <dbReference type="Proteomes" id="UP000075243"/>
    </source>
</evidence>
<dbReference type="Proteomes" id="UP000075243">
    <property type="component" value="Unassembled WGS sequence"/>
</dbReference>
<dbReference type="EMBL" id="KQ483506">
    <property type="protein sequence ID" value="KYP48183.1"/>
    <property type="molecule type" value="Genomic_DNA"/>
</dbReference>
<dbReference type="Gramene" id="C.cajan_34205.t">
    <property type="protein sequence ID" value="C.cajan_34205.t.cds1"/>
    <property type="gene ID" value="C.cajan_34205"/>
</dbReference>
<gene>
    <name evidence="1" type="ORF">KK1_030135</name>
</gene>
<sequence length="94" mass="10687">MDRVNSCLDVNILNNLGEVARPPRQHIIQVDWNLPIIEFINYNTNGVARDSPSHVACGGVFRDRIGVFLGGFSLYIRIKSTMHVKLMEVMFDIQ</sequence>
<dbReference type="AlphaFoldDB" id="A0A151S041"/>
<proteinExistence type="predicted"/>
<reference evidence="1" key="1">
    <citation type="journal article" date="2012" name="Nat. Biotechnol.">
        <title>Draft genome sequence of pigeonpea (Cajanus cajan), an orphan legume crop of resource-poor farmers.</title>
        <authorList>
            <person name="Varshney R.K."/>
            <person name="Chen W."/>
            <person name="Li Y."/>
            <person name="Bharti A.K."/>
            <person name="Saxena R.K."/>
            <person name="Schlueter J.A."/>
            <person name="Donoghue M.T."/>
            <person name="Azam S."/>
            <person name="Fan G."/>
            <person name="Whaley A.M."/>
            <person name="Farmer A.D."/>
            <person name="Sheridan J."/>
            <person name="Iwata A."/>
            <person name="Tuteja R."/>
            <person name="Penmetsa R.V."/>
            <person name="Wu W."/>
            <person name="Upadhyaya H.D."/>
            <person name="Yang S.P."/>
            <person name="Shah T."/>
            <person name="Saxena K.B."/>
            <person name="Michael T."/>
            <person name="McCombie W.R."/>
            <person name="Yang B."/>
            <person name="Zhang G."/>
            <person name="Yang H."/>
            <person name="Wang J."/>
            <person name="Spillane C."/>
            <person name="Cook D.R."/>
            <person name="May G.D."/>
            <person name="Xu X."/>
            <person name="Jackson S.A."/>
        </authorList>
    </citation>
    <scope>NUCLEOTIDE SEQUENCE [LARGE SCALE GENOMIC DNA]</scope>
</reference>
<protein>
    <submittedName>
        <fullName evidence="1">Uncharacterized protein</fullName>
    </submittedName>
</protein>
<evidence type="ECO:0000313" key="1">
    <source>
        <dbReference type="EMBL" id="KYP48183.1"/>
    </source>
</evidence>
<name>A0A151S041_CAJCA</name>
<accession>A0A151S041</accession>
<keyword evidence="2" id="KW-1185">Reference proteome</keyword>
<organism evidence="1 2">
    <name type="scientific">Cajanus cajan</name>
    <name type="common">Pigeon pea</name>
    <name type="synonym">Cajanus indicus</name>
    <dbReference type="NCBI Taxonomy" id="3821"/>
    <lineage>
        <taxon>Eukaryota</taxon>
        <taxon>Viridiplantae</taxon>
        <taxon>Streptophyta</taxon>
        <taxon>Embryophyta</taxon>
        <taxon>Tracheophyta</taxon>
        <taxon>Spermatophyta</taxon>
        <taxon>Magnoliopsida</taxon>
        <taxon>eudicotyledons</taxon>
        <taxon>Gunneridae</taxon>
        <taxon>Pentapetalae</taxon>
        <taxon>rosids</taxon>
        <taxon>fabids</taxon>
        <taxon>Fabales</taxon>
        <taxon>Fabaceae</taxon>
        <taxon>Papilionoideae</taxon>
        <taxon>50 kb inversion clade</taxon>
        <taxon>NPAAA clade</taxon>
        <taxon>indigoferoid/millettioid clade</taxon>
        <taxon>Phaseoleae</taxon>
        <taxon>Cajanus</taxon>
    </lineage>
</organism>